<dbReference type="InterPro" id="IPR007627">
    <property type="entry name" value="RNA_pol_sigma70_r2"/>
</dbReference>
<dbReference type="CDD" id="cd06171">
    <property type="entry name" value="Sigma70_r4"/>
    <property type="match status" value="1"/>
</dbReference>
<dbReference type="GO" id="GO:0006352">
    <property type="term" value="P:DNA-templated transcription initiation"/>
    <property type="evidence" value="ECO:0007669"/>
    <property type="project" value="InterPro"/>
</dbReference>
<keyword evidence="2" id="KW-0805">Transcription regulation</keyword>
<proteinExistence type="inferred from homology"/>
<dbReference type="InterPro" id="IPR036388">
    <property type="entry name" value="WH-like_DNA-bd_sf"/>
</dbReference>
<dbReference type="PANTHER" id="PTHR43133">
    <property type="entry name" value="RNA POLYMERASE ECF-TYPE SIGMA FACTO"/>
    <property type="match status" value="1"/>
</dbReference>
<dbReference type="SUPFAM" id="SSF88946">
    <property type="entry name" value="Sigma2 domain of RNA polymerase sigma factors"/>
    <property type="match status" value="1"/>
</dbReference>
<dbReference type="Pfam" id="PF08281">
    <property type="entry name" value="Sigma70_r4_2"/>
    <property type="match status" value="1"/>
</dbReference>
<evidence type="ECO:0000313" key="9">
    <source>
        <dbReference type="EMBL" id="HCT58601.1"/>
    </source>
</evidence>
<dbReference type="Proteomes" id="UP000264071">
    <property type="component" value="Unassembled WGS sequence"/>
</dbReference>
<organism evidence="9 10">
    <name type="scientific">Gemmatimonas aurantiaca</name>
    <dbReference type="NCBI Taxonomy" id="173480"/>
    <lineage>
        <taxon>Bacteria</taxon>
        <taxon>Pseudomonadati</taxon>
        <taxon>Gemmatimonadota</taxon>
        <taxon>Gemmatimonadia</taxon>
        <taxon>Gemmatimonadales</taxon>
        <taxon>Gemmatimonadaceae</taxon>
        <taxon>Gemmatimonas</taxon>
    </lineage>
</organism>
<evidence type="ECO:0000313" key="10">
    <source>
        <dbReference type="Proteomes" id="UP000264071"/>
    </source>
</evidence>
<dbReference type="InterPro" id="IPR014284">
    <property type="entry name" value="RNA_pol_sigma-70_dom"/>
</dbReference>
<evidence type="ECO:0000256" key="4">
    <source>
        <dbReference type="ARBA" id="ARBA00023125"/>
    </source>
</evidence>
<name>A0A3D4VBW2_9BACT</name>
<gene>
    <name evidence="9" type="ORF">DGD08_15460</name>
</gene>
<dbReference type="Gene3D" id="1.10.10.10">
    <property type="entry name" value="Winged helix-like DNA-binding domain superfamily/Winged helix DNA-binding domain"/>
    <property type="match status" value="1"/>
</dbReference>
<dbReference type="AlphaFoldDB" id="A0A3D4VBW2"/>
<evidence type="ECO:0000256" key="2">
    <source>
        <dbReference type="ARBA" id="ARBA00023015"/>
    </source>
</evidence>
<comment type="similarity">
    <text evidence="1">Belongs to the sigma-70 factor family. ECF subfamily.</text>
</comment>
<evidence type="ECO:0000256" key="5">
    <source>
        <dbReference type="ARBA" id="ARBA00023163"/>
    </source>
</evidence>
<evidence type="ECO:0000256" key="3">
    <source>
        <dbReference type="ARBA" id="ARBA00023082"/>
    </source>
</evidence>
<keyword evidence="5" id="KW-0804">Transcription</keyword>
<feature type="region of interest" description="Disordered" evidence="6">
    <location>
        <begin position="155"/>
        <end position="174"/>
    </location>
</feature>
<dbReference type="InterPro" id="IPR039425">
    <property type="entry name" value="RNA_pol_sigma-70-like"/>
</dbReference>
<reference evidence="9 10" key="1">
    <citation type="journal article" date="2018" name="Nat. Biotechnol.">
        <title>A standardized bacterial taxonomy based on genome phylogeny substantially revises the tree of life.</title>
        <authorList>
            <person name="Parks D.H."/>
            <person name="Chuvochina M."/>
            <person name="Waite D.W."/>
            <person name="Rinke C."/>
            <person name="Skarshewski A."/>
            <person name="Chaumeil P.A."/>
            <person name="Hugenholtz P."/>
        </authorList>
    </citation>
    <scope>NUCLEOTIDE SEQUENCE [LARGE SCALE GENOMIC DNA]</scope>
    <source>
        <strain evidence="9">UBA8844</strain>
    </source>
</reference>
<evidence type="ECO:0000259" key="8">
    <source>
        <dbReference type="Pfam" id="PF08281"/>
    </source>
</evidence>
<dbReference type="InterPro" id="IPR013325">
    <property type="entry name" value="RNA_pol_sigma_r2"/>
</dbReference>
<accession>A0A3D4VBW2</accession>
<dbReference type="PANTHER" id="PTHR43133:SF8">
    <property type="entry name" value="RNA POLYMERASE SIGMA FACTOR HI_1459-RELATED"/>
    <property type="match status" value="1"/>
</dbReference>
<feature type="compositionally biased region" description="Basic and acidic residues" evidence="6">
    <location>
        <begin position="165"/>
        <end position="174"/>
    </location>
</feature>
<dbReference type="NCBIfam" id="TIGR02937">
    <property type="entry name" value="sigma70-ECF"/>
    <property type="match status" value="1"/>
</dbReference>
<keyword evidence="3" id="KW-0731">Sigma factor</keyword>
<dbReference type="EMBL" id="DPIY01000011">
    <property type="protein sequence ID" value="HCT58601.1"/>
    <property type="molecule type" value="Genomic_DNA"/>
</dbReference>
<evidence type="ECO:0000259" key="7">
    <source>
        <dbReference type="Pfam" id="PF04542"/>
    </source>
</evidence>
<dbReference type="InterPro" id="IPR013249">
    <property type="entry name" value="RNA_pol_sigma70_r4_t2"/>
</dbReference>
<evidence type="ECO:0000256" key="6">
    <source>
        <dbReference type="SAM" id="MobiDB-lite"/>
    </source>
</evidence>
<sequence>MDPPILNDVFRRCVSRVTPPDPVTALSLPIPSAPPSHGRPGRVVSDIRVGGAPVGTERPISPEALEERELVLAAQAGDNVAFAGLVRRHQRRAYAVARAIVLSHDDAEDAVQEGFLHAFRALERFRPEQAFGAWLHRIVANAALDIARRRKVRDADELPETLSSPHRDPAESDELRARLTRALDTLGERQRAVIVLHDVEGYKHAEIGTLLGIPEGTARSDLHHARAHLRRQLSNLRSEK</sequence>
<feature type="domain" description="RNA polymerase sigma factor 70 region 4 type 2" evidence="8">
    <location>
        <begin position="177"/>
        <end position="229"/>
    </location>
</feature>
<comment type="caution">
    <text evidence="9">The sequence shown here is derived from an EMBL/GenBank/DDBJ whole genome shotgun (WGS) entry which is preliminary data.</text>
</comment>
<keyword evidence="4" id="KW-0238">DNA-binding</keyword>
<dbReference type="GO" id="GO:0003677">
    <property type="term" value="F:DNA binding"/>
    <property type="evidence" value="ECO:0007669"/>
    <property type="project" value="UniProtKB-KW"/>
</dbReference>
<dbReference type="GO" id="GO:0016987">
    <property type="term" value="F:sigma factor activity"/>
    <property type="evidence" value="ECO:0007669"/>
    <property type="project" value="UniProtKB-KW"/>
</dbReference>
<dbReference type="Gene3D" id="1.10.1740.10">
    <property type="match status" value="1"/>
</dbReference>
<feature type="domain" description="RNA polymerase sigma-70 region 2" evidence="7">
    <location>
        <begin position="85"/>
        <end position="151"/>
    </location>
</feature>
<dbReference type="Pfam" id="PF04542">
    <property type="entry name" value="Sigma70_r2"/>
    <property type="match status" value="1"/>
</dbReference>
<evidence type="ECO:0000256" key="1">
    <source>
        <dbReference type="ARBA" id="ARBA00010641"/>
    </source>
</evidence>
<dbReference type="InterPro" id="IPR013324">
    <property type="entry name" value="RNA_pol_sigma_r3/r4-like"/>
</dbReference>
<dbReference type="SUPFAM" id="SSF88659">
    <property type="entry name" value="Sigma3 and sigma4 domains of RNA polymerase sigma factors"/>
    <property type="match status" value="1"/>
</dbReference>
<protein>
    <submittedName>
        <fullName evidence="9">RNA polymerase sigma factor SigM</fullName>
    </submittedName>
</protein>